<reference evidence="14" key="1">
    <citation type="submission" date="2015-07" db="EMBL/GenBank/DDBJ databases">
        <title>Transcriptome Assembly of Anthurium amnicola.</title>
        <authorList>
            <person name="Suzuki J."/>
        </authorList>
    </citation>
    <scope>NUCLEOTIDE SEQUENCE</scope>
</reference>
<keyword evidence="5 12" id="KW-0732">Signal</keyword>
<name>A0A1D1YGF8_9ARAE</name>
<accession>A0A1D1YGF8</accession>
<evidence type="ECO:0000256" key="1">
    <source>
        <dbReference type="ARBA" id="ARBA00001182"/>
    </source>
</evidence>
<keyword evidence="6" id="KW-0677">Repeat</keyword>
<organism evidence="14">
    <name type="scientific">Anthurium amnicola</name>
    <dbReference type="NCBI Taxonomy" id="1678845"/>
    <lineage>
        <taxon>Eukaryota</taxon>
        <taxon>Viridiplantae</taxon>
        <taxon>Streptophyta</taxon>
        <taxon>Embryophyta</taxon>
        <taxon>Tracheophyta</taxon>
        <taxon>Spermatophyta</taxon>
        <taxon>Magnoliopsida</taxon>
        <taxon>Liliopsida</taxon>
        <taxon>Araceae</taxon>
        <taxon>Pothoideae</taxon>
        <taxon>Potheae</taxon>
        <taxon>Anthurium</taxon>
    </lineage>
</organism>
<evidence type="ECO:0000259" key="13">
    <source>
        <dbReference type="PROSITE" id="PS51352"/>
    </source>
</evidence>
<gene>
    <name evidence="14" type="primary">PDIL1-6</name>
    <name evidence="14" type="ORF">g.14418</name>
</gene>
<dbReference type="Pfam" id="PF13848">
    <property type="entry name" value="Thioredoxin_6"/>
    <property type="match status" value="1"/>
</dbReference>
<sequence>MISPRRRPATSGIAAAALLLLLLTQALADAGDGGGGDDLDELEELLAIEDEEERKGAAGAQGRPSEAEVLSRAQGIVLELSNDNARRVVEGSEYVLVLGYAPWCPNSAVLMPRFAEAATALRGLGSPLVMAKLDAERHAKAASLLGVKGFPTLLLFVNGSAQPYTGGFTGEEIVIWAQKKTGAPIIRLHSVTAAEEFLRRHQTFVIALFEKFEGLKYEEFVKAAVTDNDIQFVVANDLNVAKILFPEIKAGNHFLGLVKSESEMFVEFGESFEEDKILHFIEFNKYPLVTTLTDLNSARVFASPITLQVFVFAEAADLKHLLASLLDAARKYKTKIMFIYVDSTEDNLAKPFLSLFGVEADKPVVAAFDNKIGSKYLLESDLTPENLEVFCAGLLDGTLAPYSKSESVPVTTDNVRKIVGRTFTSAVLDSSEHFFLEVYSPWCIDCEETSKQVEKLAKLFKGLNNLVFGRIDASLNEHPKLQVDNFPTLIFYPSGDKSNPIKLSKKSSLKELITFLKKTVTSEDGKTPTEGQIKDEL</sequence>
<evidence type="ECO:0000313" key="14">
    <source>
        <dbReference type="EMBL" id="JAT53702.1"/>
    </source>
</evidence>
<dbReference type="PROSITE" id="PS51352">
    <property type="entry name" value="THIOREDOXIN_2"/>
    <property type="match status" value="2"/>
</dbReference>
<dbReference type="Pfam" id="PF00085">
    <property type="entry name" value="Thioredoxin"/>
    <property type="match status" value="2"/>
</dbReference>
<dbReference type="FunFam" id="3.40.30.10:FF:000134">
    <property type="entry name" value="Protein disulfide-isomerase"/>
    <property type="match status" value="1"/>
</dbReference>
<dbReference type="Gene3D" id="3.40.30.10">
    <property type="entry name" value="Glutaredoxin"/>
    <property type="match status" value="4"/>
</dbReference>
<keyword evidence="10 14" id="KW-0413">Isomerase</keyword>
<feature type="chain" id="PRO_5008900200" description="protein disulfide-isomerase" evidence="12">
    <location>
        <begin position="29"/>
        <end position="537"/>
    </location>
</feature>
<proteinExistence type="inferred from homology"/>
<evidence type="ECO:0000256" key="7">
    <source>
        <dbReference type="ARBA" id="ARBA00022824"/>
    </source>
</evidence>
<dbReference type="FunFam" id="3.40.30.10:FF:000201">
    <property type="entry name" value="Protein disulfide isomerase-like 1-5"/>
    <property type="match status" value="1"/>
</dbReference>
<dbReference type="CDD" id="cd02981">
    <property type="entry name" value="PDI_b_family"/>
    <property type="match status" value="1"/>
</dbReference>
<dbReference type="EMBL" id="GDJX01014234">
    <property type="protein sequence ID" value="JAT53702.1"/>
    <property type="molecule type" value="Transcribed_RNA"/>
</dbReference>
<dbReference type="InterPro" id="IPR036249">
    <property type="entry name" value="Thioredoxin-like_sf"/>
</dbReference>
<dbReference type="PANTHER" id="PTHR18929:SF189">
    <property type="entry name" value="PROTEIN DISULFIDE ISOMERASE-LIKE 1-5-RELATED"/>
    <property type="match status" value="1"/>
</dbReference>
<dbReference type="GO" id="GO:0034976">
    <property type="term" value="P:response to endoplasmic reticulum stress"/>
    <property type="evidence" value="ECO:0007669"/>
    <property type="project" value="TreeGrafter"/>
</dbReference>
<dbReference type="GO" id="GO:0003756">
    <property type="term" value="F:protein disulfide isomerase activity"/>
    <property type="evidence" value="ECO:0007669"/>
    <property type="project" value="UniProtKB-EC"/>
</dbReference>
<keyword evidence="11" id="KW-0676">Redox-active center</keyword>
<dbReference type="SUPFAM" id="SSF52833">
    <property type="entry name" value="Thioredoxin-like"/>
    <property type="match status" value="4"/>
</dbReference>
<keyword evidence="7" id="KW-0256">Endoplasmic reticulum</keyword>
<feature type="domain" description="Thioredoxin" evidence="13">
    <location>
        <begin position="394"/>
        <end position="521"/>
    </location>
</feature>
<dbReference type="AlphaFoldDB" id="A0A1D1YGF8"/>
<evidence type="ECO:0000256" key="9">
    <source>
        <dbReference type="ARBA" id="ARBA00023180"/>
    </source>
</evidence>
<dbReference type="CDD" id="cd02982">
    <property type="entry name" value="PDI_b'_family"/>
    <property type="match status" value="1"/>
</dbReference>
<comment type="subcellular location">
    <subcellularLocation>
        <location evidence="2">Endoplasmic reticulum lumen</location>
    </subcellularLocation>
</comment>
<keyword evidence="8" id="KW-1015">Disulfide bond</keyword>
<evidence type="ECO:0000256" key="5">
    <source>
        <dbReference type="ARBA" id="ARBA00022729"/>
    </source>
</evidence>
<dbReference type="FunFam" id="3.40.30.10:FF:000204">
    <property type="entry name" value="Protein disulfide isomerase-like 1-6"/>
    <property type="match status" value="1"/>
</dbReference>
<dbReference type="CDD" id="cd02961">
    <property type="entry name" value="PDI_a_family"/>
    <property type="match status" value="1"/>
</dbReference>
<evidence type="ECO:0000256" key="10">
    <source>
        <dbReference type="ARBA" id="ARBA00023235"/>
    </source>
</evidence>
<feature type="signal peptide" evidence="12">
    <location>
        <begin position="1"/>
        <end position="28"/>
    </location>
</feature>
<comment type="similarity">
    <text evidence="3">Belongs to the protein disulfide isomerase family.</text>
</comment>
<evidence type="ECO:0000256" key="3">
    <source>
        <dbReference type="ARBA" id="ARBA00006347"/>
    </source>
</evidence>
<evidence type="ECO:0000256" key="11">
    <source>
        <dbReference type="ARBA" id="ARBA00023284"/>
    </source>
</evidence>
<dbReference type="GO" id="GO:0006457">
    <property type="term" value="P:protein folding"/>
    <property type="evidence" value="ECO:0007669"/>
    <property type="project" value="TreeGrafter"/>
</dbReference>
<protein>
    <recommendedName>
        <fullName evidence="4">protein disulfide-isomerase</fullName>
        <ecNumber evidence="4">5.3.4.1</ecNumber>
    </recommendedName>
</protein>
<evidence type="ECO:0000256" key="8">
    <source>
        <dbReference type="ARBA" id="ARBA00023157"/>
    </source>
</evidence>
<dbReference type="FunFam" id="3.40.30.10:FF:000042">
    <property type="entry name" value="protein disulfide-isomerase A2"/>
    <property type="match status" value="1"/>
</dbReference>
<dbReference type="InterPro" id="IPR013766">
    <property type="entry name" value="Thioredoxin_domain"/>
</dbReference>
<evidence type="ECO:0000256" key="6">
    <source>
        <dbReference type="ARBA" id="ARBA00022737"/>
    </source>
</evidence>
<evidence type="ECO:0000256" key="12">
    <source>
        <dbReference type="SAM" id="SignalP"/>
    </source>
</evidence>
<dbReference type="GO" id="GO:0005788">
    <property type="term" value="C:endoplasmic reticulum lumen"/>
    <property type="evidence" value="ECO:0007669"/>
    <property type="project" value="UniProtKB-SubCell"/>
</dbReference>
<evidence type="ECO:0000256" key="2">
    <source>
        <dbReference type="ARBA" id="ARBA00004319"/>
    </source>
</evidence>
<keyword evidence="9" id="KW-0325">Glycoprotein</keyword>
<evidence type="ECO:0000256" key="4">
    <source>
        <dbReference type="ARBA" id="ARBA00012723"/>
    </source>
</evidence>
<comment type="catalytic activity">
    <reaction evidence="1">
        <text>Catalyzes the rearrangement of -S-S- bonds in proteins.</text>
        <dbReference type="EC" id="5.3.4.1"/>
    </reaction>
</comment>
<dbReference type="EC" id="5.3.4.1" evidence="4"/>
<dbReference type="PANTHER" id="PTHR18929">
    <property type="entry name" value="PROTEIN DISULFIDE ISOMERASE"/>
    <property type="match status" value="1"/>
</dbReference>
<feature type="domain" description="Thioredoxin" evidence="13">
    <location>
        <begin position="59"/>
        <end position="182"/>
    </location>
</feature>